<dbReference type="Proteomes" id="UP001596333">
    <property type="component" value="Unassembled WGS sequence"/>
</dbReference>
<keyword evidence="8" id="KW-1185">Reference proteome</keyword>
<dbReference type="InterPro" id="IPR024403">
    <property type="entry name" value="DHOase_cat"/>
</dbReference>
<evidence type="ECO:0000259" key="6">
    <source>
        <dbReference type="Pfam" id="PF12890"/>
    </source>
</evidence>
<keyword evidence="3" id="KW-0378">Hydrolase</keyword>
<sequence>MRMDTIIRNGKVVTASGMFEVDVGIEDGKISRLSTTIDDVQAENVIDASGKLVMPGVVDPHVHIDDMYSIDTYETATRAAALGGTTTLIDFAWQAWRGETSHWEEESTLLAGIERKREKAKNSYIDYGLHGGITRTDLDVLDELVEAVEKGITSFKMFTAYEVGLPNGFINRVFQKIAELDAVAALHTEDGSVCDALTEQFREQDRGEASWYPKSRPAYAEAMAAEDAVRMATEAGCKYYGVHTSSEDAGEVLAEFRKRFPSLVRFETCTHYTTHDDSLYQTLGNLPMMAPPLRSRADIESLFDYLERGVMDVVSTDHCAFKRAEKKGGEWWESSFGTNSLQTSFHIFHDIAINQRGFSYPFLVRKFATNPAHLFGLPEKGTLDPGTDADIVIFDPNVEHIIDSSENESRANYSLYDGREVTGRVETTFVRGERVVDDFSLVGNPGHGEFVERSIPDWHP</sequence>
<comment type="cofactor">
    <cofactor evidence="1">
        <name>Zn(2+)</name>
        <dbReference type="ChEBI" id="CHEBI:29105"/>
    </cofactor>
</comment>
<dbReference type="SUPFAM" id="SSF51338">
    <property type="entry name" value="Composite domain of metallo-dependent hydrolases"/>
    <property type="match status" value="1"/>
</dbReference>
<evidence type="ECO:0000256" key="4">
    <source>
        <dbReference type="ARBA" id="ARBA00022975"/>
    </source>
</evidence>
<dbReference type="EMBL" id="JBHSXI010000008">
    <property type="protein sequence ID" value="MFC6888746.1"/>
    <property type="molecule type" value="Genomic_DNA"/>
</dbReference>
<evidence type="ECO:0000259" key="5">
    <source>
        <dbReference type="Pfam" id="PF01979"/>
    </source>
</evidence>
<comment type="similarity">
    <text evidence="2">Belongs to the metallo-dependent hydrolases superfamily. Hydantoinase/dihydropyrimidinase family.</text>
</comment>
<evidence type="ECO:0000256" key="2">
    <source>
        <dbReference type="ARBA" id="ARBA00008829"/>
    </source>
</evidence>
<dbReference type="Gene3D" id="3.20.20.140">
    <property type="entry name" value="Metal-dependent hydrolases"/>
    <property type="match status" value="1"/>
</dbReference>
<dbReference type="InterPro" id="IPR011059">
    <property type="entry name" value="Metal-dep_hydrolase_composite"/>
</dbReference>
<gene>
    <name evidence="7" type="ORF">ACFQEY_06915</name>
</gene>
<accession>A0ABD5UPE9</accession>
<name>A0ABD5UPE9_9EURY</name>
<dbReference type="PANTHER" id="PTHR11647:SF1">
    <property type="entry name" value="COLLAPSIN RESPONSE MEDIATOR PROTEIN"/>
    <property type="match status" value="1"/>
</dbReference>
<dbReference type="AlphaFoldDB" id="A0ABD5UPE9"/>
<organism evidence="7 8">
    <name type="scientific">Halorubrum trueperi</name>
    <dbReference type="NCBI Taxonomy" id="2004704"/>
    <lineage>
        <taxon>Archaea</taxon>
        <taxon>Methanobacteriati</taxon>
        <taxon>Methanobacteriota</taxon>
        <taxon>Stenosarchaea group</taxon>
        <taxon>Halobacteria</taxon>
        <taxon>Halobacteriales</taxon>
        <taxon>Haloferacaceae</taxon>
        <taxon>Halorubrum</taxon>
    </lineage>
</organism>
<reference evidence="7 8" key="1">
    <citation type="journal article" date="2019" name="Int. J. Syst. Evol. Microbiol.">
        <title>The Global Catalogue of Microorganisms (GCM) 10K type strain sequencing project: providing services to taxonomists for standard genome sequencing and annotation.</title>
        <authorList>
            <consortium name="The Broad Institute Genomics Platform"/>
            <consortium name="The Broad Institute Genome Sequencing Center for Infectious Disease"/>
            <person name="Wu L."/>
            <person name="Ma J."/>
        </authorList>
    </citation>
    <scope>NUCLEOTIDE SEQUENCE [LARGE SCALE GENOMIC DNA]</scope>
    <source>
        <strain evidence="7 8">Y73</strain>
    </source>
</reference>
<evidence type="ECO:0000256" key="3">
    <source>
        <dbReference type="ARBA" id="ARBA00022801"/>
    </source>
</evidence>
<dbReference type="InterPro" id="IPR006680">
    <property type="entry name" value="Amidohydro-rel"/>
</dbReference>
<dbReference type="InterPro" id="IPR050378">
    <property type="entry name" value="Metallo-dep_Hydrolases_sf"/>
</dbReference>
<protein>
    <submittedName>
        <fullName evidence="7">Dihydroorotase family protein</fullName>
    </submittedName>
</protein>
<dbReference type="Pfam" id="PF01979">
    <property type="entry name" value="Amidohydro_1"/>
    <property type="match status" value="1"/>
</dbReference>
<dbReference type="Gene3D" id="2.30.40.10">
    <property type="entry name" value="Urease, subunit C, domain 1"/>
    <property type="match status" value="1"/>
</dbReference>
<evidence type="ECO:0000256" key="1">
    <source>
        <dbReference type="ARBA" id="ARBA00001947"/>
    </source>
</evidence>
<dbReference type="Pfam" id="PF12890">
    <property type="entry name" value="DHOase"/>
    <property type="match status" value="1"/>
</dbReference>
<dbReference type="PANTHER" id="PTHR11647">
    <property type="entry name" value="HYDRANTOINASE/DIHYDROPYRIMIDINASE FAMILY MEMBER"/>
    <property type="match status" value="1"/>
</dbReference>
<evidence type="ECO:0000313" key="7">
    <source>
        <dbReference type="EMBL" id="MFC6888746.1"/>
    </source>
</evidence>
<feature type="domain" description="Amidohydrolase-related" evidence="5">
    <location>
        <begin position="291"/>
        <end position="435"/>
    </location>
</feature>
<dbReference type="RefSeq" id="WP_379766638.1">
    <property type="nucleotide sequence ID" value="NZ_JBHSXI010000008.1"/>
</dbReference>
<dbReference type="SUPFAM" id="SSF51556">
    <property type="entry name" value="Metallo-dependent hydrolases"/>
    <property type="match status" value="1"/>
</dbReference>
<evidence type="ECO:0000313" key="8">
    <source>
        <dbReference type="Proteomes" id="UP001596333"/>
    </source>
</evidence>
<keyword evidence="4" id="KW-0665">Pyrimidine biosynthesis</keyword>
<comment type="caution">
    <text evidence="7">The sequence shown here is derived from an EMBL/GenBank/DDBJ whole genome shotgun (WGS) entry which is preliminary data.</text>
</comment>
<dbReference type="FunFam" id="3.20.20.140:FF:000174">
    <property type="entry name" value="Dihydropyrimidinase-related protein 2"/>
    <property type="match status" value="1"/>
</dbReference>
<dbReference type="InterPro" id="IPR032466">
    <property type="entry name" value="Metal_Hydrolase"/>
</dbReference>
<dbReference type="GO" id="GO:0016787">
    <property type="term" value="F:hydrolase activity"/>
    <property type="evidence" value="ECO:0007669"/>
    <property type="project" value="UniProtKB-KW"/>
</dbReference>
<dbReference type="GO" id="GO:0006221">
    <property type="term" value="P:pyrimidine nucleotide biosynthetic process"/>
    <property type="evidence" value="ECO:0007669"/>
    <property type="project" value="UniProtKB-KW"/>
</dbReference>
<proteinExistence type="inferred from homology"/>
<feature type="domain" description="Dihydroorotase catalytic" evidence="6">
    <location>
        <begin position="50"/>
        <end position="247"/>
    </location>
</feature>